<evidence type="ECO:0000256" key="7">
    <source>
        <dbReference type="ARBA" id="ARBA00018587"/>
    </source>
</evidence>
<evidence type="ECO:0000259" key="20">
    <source>
        <dbReference type="Pfam" id="PF00224"/>
    </source>
</evidence>
<evidence type="ECO:0000256" key="10">
    <source>
        <dbReference type="ARBA" id="ARBA00022741"/>
    </source>
</evidence>
<dbReference type="EC" id="2.7.1.40" evidence="6 18"/>
<dbReference type="NCBIfam" id="NF004491">
    <property type="entry name" value="PRK05826.1"/>
    <property type="match status" value="1"/>
</dbReference>
<dbReference type="FunFam" id="3.20.20.60:FF:000025">
    <property type="entry name" value="Pyruvate kinase"/>
    <property type="match status" value="1"/>
</dbReference>
<evidence type="ECO:0000256" key="11">
    <source>
        <dbReference type="ARBA" id="ARBA00022777"/>
    </source>
</evidence>
<name>A0A6J4M413_9ACTN</name>
<evidence type="ECO:0000313" key="22">
    <source>
        <dbReference type="EMBL" id="CAA9349685.1"/>
    </source>
</evidence>
<dbReference type="GO" id="GO:0004743">
    <property type="term" value="F:pyruvate kinase activity"/>
    <property type="evidence" value="ECO:0007669"/>
    <property type="project" value="UniProtKB-UniRule"/>
</dbReference>
<dbReference type="GO" id="GO:0005524">
    <property type="term" value="F:ATP binding"/>
    <property type="evidence" value="ECO:0007669"/>
    <property type="project" value="UniProtKB-KW"/>
</dbReference>
<dbReference type="InterPro" id="IPR040442">
    <property type="entry name" value="Pyrv_kinase-like_dom_sf"/>
</dbReference>
<dbReference type="PANTHER" id="PTHR11817">
    <property type="entry name" value="PYRUVATE KINASE"/>
    <property type="match status" value="1"/>
</dbReference>
<dbReference type="FunFam" id="3.40.1380.20:FF:000009">
    <property type="entry name" value="Pyruvate kinase"/>
    <property type="match status" value="1"/>
</dbReference>
<evidence type="ECO:0000256" key="14">
    <source>
        <dbReference type="ARBA" id="ARBA00022958"/>
    </source>
</evidence>
<comment type="subunit">
    <text evidence="5">Homotetramer.</text>
</comment>
<evidence type="ECO:0000256" key="8">
    <source>
        <dbReference type="ARBA" id="ARBA00022679"/>
    </source>
</evidence>
<keyword evidence="10" id="KW-0547">Nucleotide-binding</keyword>
<keyword evidence="11 19" id="KW-0418">Kinase</keyword>
<comment type="catalytic activity">
    <reaction evidence="17 19">
        <text>pyruvate + ATP = phosphoenolpyruvate + ADP + H(+)</text>
        <dbReference type="Rhea" id="RHEA:18157"/>
        <dbReference type="ChEBI" id="CHEBI:15361"/>
        <dbReference type="ChEBI" id="CHEBI:15378"/>
        <dbReference type="ChEBI" id="CHEBI:30616"/>
        <dbReference type="ChEBI" id="CHEBI:58702"/>
        <dbReference type="ChEBI" id="CHEBI:456216"/>
        <dbReference type="EC" id="2.7.1.40"/>
    </reaction>
</comment>
<evidence type="ECO:0000256" key="12">
    <source>
        <dbReference type="ARBA" id="ARBA00022840"/>
    </source>
</evidence>
<comment type="cofactor">
    <cofactor evidence="2">
        <name>K(+)</name>
        <dbReference type="ChEBI" id="CHEBI:29103"/>
    </cofactor>
</comment>
<protein>
    <recommendedName>
        <fullName evidence="7 18">Pyruvate kinase</fullName>
        <ecNumber evidence="6 18">2.7.1.40</ecNumber>
    </recommendedName>
</protein>
<evidence type="ECO:0000256" key="5">
    <source>
        <dbReference type="ARBA" id="ARBA00011881"/>
    </source>
</evidence>
<keyword evidence="16 22" id="KW-0670">Pyruvate</keyword>
<evidence type="ECO:0000256" key="13">
    <source>
        <dbReference type="ARBA" id="ARBA00022842"/>
    </source>
</evidence>
<dbReference type="InterPro" id="IPR015813">
    <property type="entry name" value="Pyrv/PenolPyrv_kinase-like_dom"/>
</dbReference>
<dbReference type="NCBIfam" id="TIGR01064">
    <property type="entry name" value="pyruv_kin"/>
    <property type="match status" value="1"/>
</dbReference>
<dbReference type="EMBL" id="CADCUD010000170">
    <property type="protein sequence ID" value="CAA9349685.1"/>
    <property type="molecule type" value="Genomic_DNA"/>
</dbReference>
<evidence type="ECO:0000256" key="17">
    <source>
        <dbReference type="ARBA" id="ARBA00048152"/>
    </source>
</evidence>
<dbReference type="SUPFAM" id="SSF52935">
    <property type="entry name" value="PK C-terminal domain-like"/>
    <property type="match status" value="1"/>
</dbReference>
<evidence type="ECO:0000256" key="1">
    <source>
        <dbReference type="ARBA" id="ARBA00001946"/>
    </source>
</evidence>
<dbReference type="Pfam" id="PF00224">
    <property type="entry name" value="PK"/>
    <property type="match status" value="1"/>
</dbReference>
<evidence type="ECO:0000256" key="9">
    <source>
        <dbReference type="ARBA" id="ARBA00022723"/>
    </source>
</evidence>
<evidence type="ECO:0000256" key="16">
    <source>
        <dbReference type="ARBA" id="ARBA00023317"/>
    </source>
</evidence>
<dbReference type="InterPro" id="IPR018209">
    <property type="entry name" value="Pyrv_Knase_AS"/>
</dbReference>
<dbReference type="InterPro" id="IPR011037">
    <property type="entry name" value="Pyrv_Knase-like_insert_dom_sf"/>
</dbReference>
<dbReference type="InterPro" id="IPR015793">
    <property type="entry name" value="Pyrv_Knase_brl"/>
</dbReference>
<dbReference type="UniPathway" id="UPA00109">
    <property type="reaction ID" value="UER00188"/>
</dbReference>
<dbReference type="InterPro" id="IPR015795">
    <property type="entry name" value="Pyrv_Knase_C"/>
</dbReference>
<dbReference type="SUPFAM" id="SSF51621">
    <property type="entry name" value="Phosphoenolpyruvate/pyruvate domain"/>
    <property type="match status" value="1"/>
</dbReference>
<dbReference type="AlphaFoldDB" id="A0A6J4M413"/>
<evidence type="ECO:0000256" key="3">
    <source>
        <dbReference type="ARBA" id="ARBA00004997"/>
    </source>
</evidence>
<dbReference type="PROSITE" id="PS00110">
    <property type="entry name" value="PYRUVATE_KINASE"/>
    <property type="match status" value="1"/>
</dbReference>
<dbReference type="Pfam" id="PF02887">
    <property type="entry name" value="PK_C"/>
    <property type="match status" value="1"/>
</dbReference>
<evidence type="ECO:0000256" key="18">
    <source>
        <dbReference type="NCBIfam" id="TIGR01064"/>
    </source>
</evidence>
<dbReference type="Gene3D" id="3.20.20.60">
    <property type="entry name" value="Phosphoenolpyruvate-binding domains"/>
    <property type="match status" value="1"/>
</dbReference>
<gene>
    <name evidence="22" type="ORF">AVDCRST_MAG46-2509</name>
</gene>
<organism evidence="22">
    <name type="scientific">uncultured Nocardioidaceae bacterium</name>
    <dbReference type="NCBI Taxonomy" id="253824"/>
    <lineage>
        <taxon>Bacteria</taxon>
        <taxon>Bacillati</taxon>
        <taxon>Actinomycetota</taxon>
        <taxon>Actinomycetes</taxon>
        <taxon>Propionibacteriales</taxon>
        <taxon>Nocardioidaceae</taxon>
        <taxon>environmental samples</taxon>
    </lineage>
</organism>
<accession>A0A6J4M413</accession>
<keyword evidence="12" id="KW-0067">ATP-binding</keyword>
<dbReference type="InterPro" id="IPR001697">
    <property type="entry name" value="Pyr_Knase"/>
</dbReference>
<proteinExistence type="inferred from homology"/>
<evidence type="ECO:0000256" key="19">
    <source>
        <dbReference type="RuleBase" id="RU000504"/>
    </source>
</evidence>
<keyword evidence="9" id="KW-0479">Metal-binding</keyword>
<dbReference type="Gene3D" id="3.40.1380.20">
    <property type="entry name" value="Pyruvate kinase, C-terminal domain"/>
    <property type="match status" value="1"/>
</dbReference>
<comment type="similarity">
    <text evidence="4 19">Belongs to the pyruvate kinase family.</text>
</comment>
<evidence type="ECO:0000256" key="15">
    <source>
        <dbReference type="ARBA" id="ARBA00023152"/>
    </source>
</evidence>
<keyword evidence="14" id="KW-0630">Potassium</keyword>
<dbReference type="FunFam" id="2.40.33.10:FF:000001">
    <property type="entry name" value="Pyruvate kinase"/>
    <property type="match status" value="1"/>
</dbReference>
<feature type="domain" description="Pyruvate kinase barrel" evidence="20">
    <location>
        <begin position="1"/>
        <end position="321"/>
    </location>
</feature>
<keyword evidence="8 19" id="KW-0808">Transferase</keyword>
<feature type="domain" description="Pyruvate kinase C-terminal" evidence="21">
    <location>
        <begin position="354"/>
        <end position="465"/>
    </location>
</feature>
<evidence type="ECO:0000256" key="4">
    <source>
        <dbReference type="ARBA" id="ARBA00008663"/>
    </source>
</evidence>
<dbReference type="NCBIfam" id="NF004886">
    <property type="entry name" value="PRK06247.1"/>
    <property type="match status" value="1"/>
</dbReference>
<dbReference type="GO" id="GO:0030955">
    <property type="term" value="F:potassium ion binding"/>
    <property type="evidence" value="ECO:0007669"/>
    <property type="project" value="UniProtKB-UniRule"/>
</dbReference>
<dbReference type="InterPro" id="IPR015806">
    <property type="entry name" value="Pyrv_Knase_insert_dom_sf"/>
</dbReference>
<comment type="cofactor">
    <cofactor evidence="1">
        <name>Mg(2+)</name>
        <dbReference type="ChEBI" id="CHEBI:18420"/>
    </cofactor>
</comment>
<evidence type="ECO:0000256" key="2">
    <source>
        <dbReference type="ARBA" id="ARBA00001958"/>
    </source>
</evidence>
<comment type="pathway">
    <text evidence="3 19">Carbohydrate degradation; glycolysis; pyruvate from D-glyceraldehyde 3-phosphate: step 5/5.</text>
</comment>
<dbReference type="PRINTS" id="PR01050">
    <property type="entry name" value="PYRUVTKNASE"/>
</dbReference>
<dbReference type="Gene3D" id="2.40.33.10">
    <property type="entry name" value="PK beta-barrel domain-like"/>
    <property type="match status" value="1"/>
</dbReference>
<reference evidence="22" key="1">
    <citation type="submission" date="2020-02" db="EMBL/GenBank/DDBJ databases">
        <authorList>
            <person name="Meier V. D."/>
        </authorList>
    </citation>
    <scope>NUCLEOTIDE SEQUENCE</scope>
    <source>
        <strain evidence="22">AVDCRST_MAG46</strain>
    </source>
</reference>
<dbReference type="InterPro" id="IPR036918">
    <property type="entry name" value="Pyrv_Knase_C_sf"/>
</dbReference>
<dbReference type="GO" id="GO:0016301">
    <property type="term" value="F:kinase activity"/>
    <property type="evidence" value="ECO:0007669"/>
    <property type="project" value="UniProtKB-KW"/>
</dbReference>
<sequence length="485" mass="52362">MRRAKIVCTLGPATSTPERIHELVDAGMDVARLNLSHGSHADHERQYEMVREASNATGRAIGILADLQGPKIRLGRFADGPVDLVNGATFTITNRDVPGDVTICGTTHAGLPRDVEPGDPILVDDGKVALRVTAVDDTDVTTIVEIGGTVSNNKGLNLPGSEVSVPAMSDKDEDDLRWALRQGVDWVALSFVRSARDADAVRRIMDEERRWLPVVAKIEKPQAVANLDEIVEAFDGFMVARGDLGVELPLEEVPMVQKRIIDKARRNAKPVIVATQMLESMITNSRPTRAEASDVANAVLDGADAVMLSGETSVGDHPVTVVRTMARIVESTEEHGLDQMAAIHWRPKTRSGIICRAAAEVAEAVGARFLVAFTTSGDSARRMTRYRSQVPVLAFTPTAAVRSQLALSWGVETFLVAHVEHTDEMVRQVDEALLEIGRIPEGHQVVIVAGSPPGIAGSTNAMRIHRMGDAINEVAPAYRSSRSLS</sequence>
<evidence type="ECO:0000256" key="6">
    <source>
        <dbReference type="ARBA" id="ARBA00012142"/>
    </source>
</evidence>
<keyword evidence="15 19" id="KW-0324">Glycolysis</keyword>
<evidence type="ECO:0000259" key="21">
    <source>
        <dbReference type="Pfam" id="PF02887"/>
    </source>
</evidence>
<dbReference type="NCBIfam" id="NF004978">
    <property type="entry name" value="PRK06354.1"/>
    <property type="match status" value="1"/>
</dbReference>
<keyword evidence="13 19" id="KW-0460">Magnesium</keyword>
<dbReference type="GO" id="GO:0000287">
    <property type="term" value="F:magnesium ion binding"/>
    <property type="evidence" value="ECO:0007669"/>
    <property type="project" value="UniProtKB-UniRule"/>
</dbReference>
<dbReference type="SUPFAM" id="SSF50800">
    <property type="entry name" value="PK beta-barrel domain-like"/>
    <property type="match status" value="1"/>
</dbReference>